<reference evidence="2 3" key="1">
    <citation type="submission" date="2023-10" db="EMBL/GenBank/DDBJ databases">
        <title>Genomes of two closely related lineages of the louse Polyplax serrata with different host specificities.</title>
        <authorList>
            <person name="Martinu J."/>
            <person name="Tarabai H."/>
            <person name="Stefka J."/>
            <person name="Hypsa V."/>
        </authorList>
    </citation>
    <scope>NUCLEOTIDE SEQUENCE [LARGE SCALE GENOMIC DNA]</scope>
    <source>
        <strain evidence="2">HR10_N</strain>
    </source>
</reference>
<protein>
    <submittedName>
        <fullName evidence="2">Uncharacterized protein</fullName>
    </submittedName>
</protein>
<dbReference type="EMBL" id="JAWJWE010000039">
    <property type="protein sequence ID" value="KAK6620920.1"/>
    <property type="molecule type" value="Genomic_DNA"/>
</dbReference>
<dbReference type="Proteomes" id="UP001372834">
    <property type="component" value="Unassembled WGS sequence"/>
</dbReference>
<feature type="compositionally biased region" description="Low complexity" evidence="1">
    <location>
        <begin position="534"/>
        <end position="593"/>
    </location>
</feature>
<dbReference type="AlphaFoldDB" id="A0AAN8NLS4"/>
<feature type="region of interest" description="Disordered" evidence="1">
    <location>
        <begin position="534"/>
        <end position="619"/>
    </location>
</feature>
<proteinExistence type="predicted"/>
<feature type="compositionally biased region" description="Basic and acidic residues" evidence="1">
    <location>
        <begin position="610"/>
        <end position="619"/>
    </location>
</feature>
<evidence type="ECO:0000313" key="3">
    <source>
        <dbReference type="Proteomes" id="UP001372834"/>
    </source>
</evidence>
<evidence type="ECO:0000313" key="2">
    <source>
        <dbReference type="EMBL" id="KAK6620920.1"/>
    </source>
</evidence>
<comment type="caution">
    <text evidence="2">The sequence shown here is derived from an EMBL/GenBank/DDBJ whole genome shotgun (WGS) entry which is preliminary data.</text>
</comment>
<feature type="region of interest" description="Disordered" evidence="1">
    <location>
        <begin position="478"/>
        <end position="515"/>
    </location>
</feature>
<gene>
    <name evidence="2" type="ORF">RUM43_011219</name>
</gene>
<sequence>MFDRKSFNPSTVFDLPKDLMLCLVKVIIIGCLTGQTLGYNSRFFHGDTRSYYNNDDYYNGPVAFPPQPNGPPMYDDAGFAPHSLYKTESIHGPILHKREFFNAEPSFYQGGNAQPGPISYRDRNVPQNPELCEDEVAPQDNTMFREQNVPYGSTFYNSENVQQGGSSTFQKEVPQQRQEKPVYYRQENVQEGGTKWKATLKGLPYNKQGFQPFGLAGAQDNADPCVQPNPCLPPYQIASRPQTDFKPQTKTPSFVNFKKIIEPSRENYNTLRTVLRLPVNEPPQYAPNNPLPTIIIQDTPNVPVFVSDNIGFSDEDDIDDEVDSAPAVQPNTVNQPYQFFQSVVPSNNKINTINRPNGHSFTNDADCNQDSVSLYKSDMSHFMQVLRTPITILPSRFPPRIEQILERIQSYFSNYNLDEHKRPVSTPMPITTITTTTPIAFFATSSPITETSGTAAQSQPSSNQMQTVYTTPVYTTIRTGGAHTTTPATTASTTGRTGTGATASATAGTKSTGYTTTGVQTGASAAVGASAGASVNASSGAGASSKAESSTAAAGAAKSTTTTTTTKSTTAATASAATAQAGSTKGKSGASQSGSGGSKTSGGSSGNNSKKSDDCDSCS</sequence>
<feature type="compositionally biased region" description="Gly residues" evidence="1">
    <location>
        <begin position="594"/>
        <end position="605"/>
    </location>
</feature>
<accession>A0AAN8NLS4</accession>
<name>A0AAN8NLS4_POLSC</name>
<evidence type="ECO:0000256" key="1">
    <source>
        <dbReference type="SAM" id="MobiDB-lite"/>
    </source>
</evidence>
<organism evidence="2 3">
    <name type="scientific">Polyplax serrata</name>
    <name type="common">Common mouse louse</name>
    <dbReference type="NCBI Taxonomy" id="468196"/>
    <lineage>
        <taxon>Eukaryota</taxon>
        <taxon>Metazoa</taxon>
        <taxon>Ecdysozoa</taxon>
        <taxon>Arthropoda</taxon>
        <taxon>Hexapoda</taxon>
        <taxon>Insecta</taxon>
        <taxon>Pterygota</taxon>
        <taxon>Neoptera</taxon>
        <taxon>Paraneoptera</taxon>
        <taxon>Psocodea</taxon>
        <taxon>Troctomorpha</taxon>
        <taxon>Phthiraptera</taxon>
        <taxon>Anoplura</taxon>
        <taxon>Polyplacidae</taxon>
        <taxon>Polyplax</taxon>
    </lineage>
</organism>